<evidence type="ECO:0008006" key="4">
    <source>
        <dbReference type="Google" id="ProtNLM"/>
    </source>
</evidence>
<evidence type="ECO:0000313" key="3">
    <source>
        <dbReference type="Proteomes" id="UP000230605"/>
    </source>
</evidence>
<accession>A0A2G5HUT8</accession>
<proteinExistence type="predicted"/>
<dbReference type="SUPFAM" id="SSF54768">
    <property type="entry name" value="dsRNA-binding domain-like"/>
    <property type="match status" value="1"/>
</dbReference>
<evidence type="ECO:0000256" key="1">
    <source>
        <dbReference type="SAM" id="MobiDB-lite"/>
    </source>
</evidence>
<reference evidence="2 3" key="1">
    <citation type="submission" date="2015-10" db="EMBL/GenBank/DDBJ databases">
        <title>The cercosporin biosynthetic gene cluster was horizontally transferred to several fungal lineages and shown to be expanded in Cercospora beticola based on microsynteny with recipient genomes.</title>
        <authorList>
            <person name="De Jonge R."/>
            <person name="Ebert M.K."/>
            <person name="Suttle J.C."/>
            <person name="Jurick Ii W.M."/>
            <person name="Secor G.A."/>
            <person name="Thomma B.P."/>
            <person name="Van De Peer Y."/>
            <person name="Bolton M.D."/>
        </authorList>
    </citation>
    <scope>NUCLEOTIDE SEQUENCE [LARGE SCALE GENOMIC DNA]</scope>
    <source>
        <strain evidence="2 3">09-40</strain>
    </source>
</reference>
<comment type="caution">
    <text evidence="2">The sequence shown here is derived from an EMBL/GenBank/DDBJ whole genome shotgun (WGS) entry which is preliminary data.</text>
</comment>
<dbReference type="EMBL" id="LKMD01000103">
    <property type="protein sequence ID" value="PIA96304.1"/>
    <property type="molecule type" value="Genomic_DNA"/>
</dbReference>
<feature type="region of interest" description="Disordered" evidence="1">
    <location>
        <begin position="27"/>
        <end position="47"/>
    </location>
</feature>
<protein>
    <recommendedName>
        <fullName evidence="4">DRBM domain-containing protein</fullName>
    </recommendedName>
</protein>
<dbReference type="CDD" id="cd00048">
    <property type="entry name" value="DSRM_SF"/>
    <property type="match status" value="1"/>
</dbReference>
<evidence type="ECO:0000313" key="2">
    <source>
        <dbReference type="EMBL" id="PIA96304.1"/>
    </source>
</evidence>
<dbReference type="Proteomes" id="UP000230605">
    <property type="component" value="Chromosome 8"/>
</dbReference>
<dbReference type="OrthoDB" id="3767426at2759"/>
<dbReference type="AlphaFoldDB" id="A0A2G5HUT8"/>
<feature type="region of interest" description="Disordered" evidence="1">
    <location>
        <begin position="182"/>
        <end position="202"/>
    </location>
</feature>
<name>A0A2G5HUT8_CERBT</name>
<organism evidence="2 3">
    <name type="scientific">Cercospora beticola</name>
    <name type="common">Sugarbeet leaf spot fungus</name>
    <dbReference type="NCBI Taxonomy" id="122368"/>
    <lineage>
        <taxon>Eukaryota</taxon>
        <taxon>Fungi</taxon>
        <taxon>Dikarya</taxon>
        <taxon>Ascomycota</taxon>
        <taxon>Pezizomycotina</taxon>
        <taxon>Dothideomycetes</taxon>
        <taxon>Dothideomycetidae</taxon>
        <taxon>Mycosphaerellales</taxon>
        <taxon>Mycosphaerellaceae</taxon>
        <taxon>Cercospora</taxon>
    </lineage>
</organism>
<gene>
    <name evidence="2" type="ORF">CB0940_10227</name>
</gene>
<feature type="compositionally biased region" description="Polar residues" evidence="1">
    <location>
        <begin position="182"/>
        <end position="201"/>
    </location>
</feature>
<sequence length="275" mass="30706">MQRNLEGLMWHRPFNVAGAQKMPSLAMSSLTSNTDTSETPKQGSLNGSDFQDLFDTYKNPPISKNYYWLGKRIFEQMLAEKIFRDSAVAQNSDDLDESLVQAIFQYPYREQLEHIQPTSSFKACFLETEKHVNYFRAFVTGLAAAFLQSNTEGRLRLASIVQGGVQGRHRPIPPGPVMQSYSTPAGANRQSTNSASISDGNTPMERARYTTALKEYGDQSGADVRWVDRQVSVAPLCWQVSAMADDQMFRATASSKRDARHRASQMACEALGIDI</sequence>